<dbReference type="Gene3D" id="1.10.260.40">
    <property type="entry name" value="lambda repressor-like DNA-binding domains"/>
    <property type="match status" value="1"/>
</dbReference>
<keyword evidence="4" id="KW-1185">Reference proteome</keyword>
<organism evidence="3 4">
    <name type="scientific">Halarsenatibacter silvermanii</name>
    <dbReference type="NCBI Taxonomy" id="321763"/>
    <lineage>
        <taxon>Bacteria</taxon>
        <taxon>Bacillati</taxon>
        <taxon>Bacillota</taxon>
        <taxon>Clostridia</taxon>
        <taxon>Halanaerobiales</taxon>
        <taxon>Halarsenatibacteraceae</taxon>
        <taxon>Halarsenatibacter</taxon>
    </lineage>
</organism>
<gene>
    <name evidence="3" type="ORF">SAMN04488692_110111</name>
</gene>
<protein>
    <submittedName>
        <fullName evidence="3">Helix-turn-helix</fullName>
    </submittedName>
</protein>
<dbReference type="EMBL" id="FNGO01000010">
    <property type="protein sequence ID" value="SDL87101.1"/>
    <property type="molecule type" value="Genomic_DNA"/>
</dbReference>
<dbReference type="PANTHER" id="PTHR46558:SF11">
    <property type="entry name" value="HTH-TYPE TRANSCRIPTIONAL REGULATOR XRE"/>
    <property type="match status" value="1"/>
</dbReference>
<dbReference type="InterPro" id="IPR001387">
    <property type="entry name" value="Cro/C1-type_HTH"/>
</dbReference>
<dbReference type="SUPFAM" id="SSF47413">
    <property type="entry name" value="lambda repressor-like DNA-binding domains"/>
    <property type="match status" value="1"/>
</dbReference>
<accession>A0A1G9NL79</accession>
<dbReference type="GO" id="GO:0003677">
    <property type="term" value="F:DNA binding"/>
    <property type="evidence" value="ECO:0007669"/>
    <property type="project" value="UniProtKB-KW"/>
</dbReference>
<evidence type="ECO:0000256" key="1">
    <source>
        <dbReference type="ARBA" id="ARBA00023125"/>
    </source>
</evidence>
<dbReference type="AlphaFoldDB" id="A0A1G9NL79"/>
<dbReference type="Pfam" id="PF01381">
    <property type="entry name" value="HTH_3"/>
    <property type="match status" value="1"/>
</dbReference>
<dbReference type="SMART" id="SM00530">
    <property type="entry name" value="HTH_XRE"/>
    <property type="match status" value="1"/>
</dbReference>
<evidence type="ECO:0000259" key="2">
    <source>
        <dbReference type="PROSITE" id="PS50943"/>
    </source>
</evidence>
<dbReference type="PROSITE" id="PS50943">
    <property type="entry name" value="HTH_CROC1"/>
    <property type="match status" value="1"/>
</dbReference>
<proteinExistence type="predicted"/>
<dbReference type="PANTHER" id="PTHR46558">
    <property type="entry name" value="TRACRIPTIONAL REGULATORY PROTEIN-RELATED-RELATED"/>
    <property type="match status" value="1"/>
</dbReference>
<dbReference type="CDD" id="cd00093">
    <property type="entry name" value="HTH_XRE"/>
    <property type="match status" value="1"/>
</dbReference>
<reference evidence="3 4" key="1">
    <citation type="submission" date="2016-10" db="EMBL/GenBank/DDBJ databases">
        <authorList>
            <person name="de Groot N.N."/>
        </authorList>
    </citation>
    <scope>NUCLEOTIDE SEQUENCE [LARGE SCALE GENOMIC DNA]</scope>
    <source>
        <strain evidence="3 4">SLAS-1</strain>
    </source>
</reference>
<dbReference type="Proteomes" id="UP000199476">
    <property type="component" value="Unassembled WGS sequence"/>
</dbReference>
<evidence type="ECO:0000313" key="4">
    <source>
        <dbReference type="Proteomes" id="UP000199476"/>
    </source>
</evidence>
<feature type="domain" description="HTH cro/C1-type" evidence="2">
    <location>
        <begin position="10"/>
        <end position="64"/>
    </location>
</feature>
<sequence>MENNIFSKRLKKLRKEQNLSQKELGKITGITNSTISSYENGQRSPGKNKLKKFAETFDVSVDYLIGLTDIKANASDLTEGHDRIEKAISNHPKLVEYFEELRKRDSLQKLFEQTKNLSDNEIEKIIRVIKAIDETE</sequence>
<evidence type="ECO:0000313" key="3">
    <source>
        <dbReference type="EMBL" id="SDL87101.1"/>
    </source>
</evidence>
<dbReference type="InterPro" id="IPR010982">
    <property type="entry name" value="Lambda_DNA-bd_dom_sf"/>
</dbReference>
<name>A0A1G9NL79_9FIRM</name>
<keyword evidence="1" id="KW-0238">DNA-binding</keyword>
<dbReference type="STRING" id="321763.SAMN04488692_110111"/>